<evidence type="ECO:0000256" key="13">
    <source>
        <dbReference type="ARBA" id="ARBA00023136"/>
    </source>
</evidence>
<keyword evidence="8" id="KW-0547">Nucleotide-binding</keyword>
<dbReference type="SMART" id="SM00044">
    <property type="entry name" value="CYCc"/>
    <property type="match status" value="1"/>
</dbReference>
<feature type="transmembrane region" description="Helical" evidence="17">
    <location>
        <begin position="243"/>
        <end position="265"/>
    </location>
</feature>
<feature type="transmembrane region" description="Helical" evidence="17">
    <location>
        <begin position="310"/>
        <end position="334"/>
    </location>
</feature>
<keyword evidence="9" id="KW-0067">ATP-binding</keyword>
<dbReference type="PANTHER" id="PTHR45627:SF26">
    <property type="entry name" value="ADENYLATE CYCLASE TYPE 1"/>
    <property type="match status" value="1"/>
</dbReference>
<comment type="cofactor">
    <cofactor evidence="2">
        <name>Mn(2+)</name>
        <dbReference type="ChEBI" id="CHEBI:29035"/>
    </cofactor>
</comment>
<keyword evidence="6 17" id="KW-0812">Transmembrane</keyword>
<evidence type="ECO:0000256" key="4">
    <source>
        <dbReference type="ARBA" id="ARBA00004141"/>
    </source>
</evidence>
<protein>
    <recommendedName>
        <fullName evidence="5">adenylate cyclase</fullName>
        <ecNumber evidence="5">4.6.1.1</ecNumber>
    </recommendedName>
</protein>
<sequence>MVQGPLWVCGDPAFSSLPVYVWVHQQGDGWELAWAGVRLVQERLLMSLLPRNVAMEMKEDFLKPPERIFHKIYIQRHDNVSILFADIVGFTGLASQCTAQELVKLLNELFGKFDELATIFPGLILSDIKPAKRMKFKTVCYLLVQLMHCRKMFKAEIPFSNVMTCEDDDKRRALRTASEKLRNRSSFSTNVVYTTPGTRVNRYISRLLEARQTELEMADLNFFTLKYKHAEREQKYHQLQDEYFTSAVVLALILAALFGLVYLLIIPQSVAVLLLLVFSICFLVACILYLHITRVQCFPGCLTIQIRTVLCVFIVVLIYSVALGCVVGCLPWAWSSQSNSSLVVLAAGGRRTVLPALPCESAHHALLCCLVGTLPLAIFLRVSSLPKMILLSGLTTSYILVLELSGYTKVGGGALSGRSYEPIMAILLFSCTLALHARQVDVRLRLDYLWAAQAEEERDDMEKVKLDNKRILFNLLPAHVAQHFLMSNPRNMDLYYQSYSQVGVMFASIPNFNDFYIELDGNNMGVECLRLLNEIIADFDELMDKDFYKDLEKIKTIGSTYMAAVGLAPTAGTRAKKSISSHLSTLADFAIDMFDVLDEINYQSYNDFVLRVGINVGPVVAGVIGARRPQYDIWGNTVNVASRMDSTGVQGRIQVTEEVHRLLKRCSYQFVCRGKVSVKGKGEMLTYFLEGRTEGNSSHGRTFRLERRLCPYGRGGGQPRRPPLCPAAGPPIRPGLPPAPTSQHLPSTAAGKEA</sequence>
<keyword evidence="11 17" id="KW-1133">Transmembrane helix</keyword>
<dbReference type="PANTHER" id="PTHR45627">
    <property type="entry name" value="ADENYLATE CYCLASE TYPE 1"/>
    <property type="match status" value="1"/>
</dbReference>
<feature type="domain" description="Guanylate cyclase" evidence="18">
    <location>
        <begin position="503"/>
        <end position="645"/>
    </location>
</feature>
<dbReference type="CDD" id="cd07302">
    <property type="entry name" value="CHD"/>
    <property type="match status" value="1"/>
</dbReference>
<dbReference type="InterPro" id="IPR029787">
    <property type="entry name" value="Nucleotide_cyclase"/>
</dbReference>
<evidence type="ECO:0000256" key="14">
    <source>
        <dbReference type="ARBA" id="ARBA00023239"/>
    </source>
</evidence>
<dbReference type="Proteomes" id="UP000694915">
    <property type="component" value="Linkage group LG1"/>
</dbReference>
<dbReference type="PROSITE" id="PS00452">
    <property type="entry name" value="GUANYLATE_CYCLASE_1"/>
    <property type="match status" value="1"/>
</dbReference>
<feature type="domain" description="Guanylate cyclase" evidence="18">
    <location>
        <begin position="81"/>
        <end position="116"/>
    </location>
</feature>
<feature type="region of interest" description="Disordered" evidence="16">
    <location>
        <begin position="713"/>
        <end position="754"/>
    </location>
</feature>
<evidence type="ECO:0000256" key="2">
    <source>
        <dbReference type="ARBA" id="ARBA00001936"/>
    </source>
</evidence>
<evidence type="ECO:0000313" key="20">
    <source>
        <dbReference type="RefSeq" id="XP_005359278.1"/>
    </source>
</evidence>
<comment type="similarity">
    <text evidence="15">Belongs to the adenylyl cyclase class-4/guanylyl cyclase family.</text>
</comment>
<keyword evidence="12" id="KW-0115">cAMP biosynthesis</keyword>
<keyword evidence="14 15" id="KW-0456">Lyase</keyword>
<evidence type="ECO:0000259" key="18">
    <source>
        <dbReference type="PROSITE" id="PS50125"/>
    </source>
</evidence>
<evidence type="ECO:0000256" key="17">
    <source>
        <dbReference type="SAM" id="Phobius"/>
    </source>
</evidence>
<feature type="compositionally biased region" description="Pro residues" evidence="16">
    <location>
        <begin position="720"/>
        <end position="740"/>
    </location>
</feature>
<dbReference type="PROSITE" id="PS50125">
    <property type="entry name" value="GUANYLATE_CYCLASE_2"/>
    <property type="match status" value="2"/>
</dbReference>
<comment type="subcellular location">
    <subcellularLocation>
        <location evidence="4">Membrane</location>
        <topology evidence="4">Multi-pass membrane protein</topology>
    </subcellularLocation>
</comment>
<evidence type="ECO:0000256" key="16">
    <source>
        <dbReference type="SAM" id="MobiDB-lite"/>
    </source>
</evidence>
<evidence type="ECO:0000256" key="9">
    <source>
        <dbReference type="ARBA" id="ARBA00022840"/>
    </source>
</evidence>
<evidence type="ECO:0000256" key="7">
    <source>
        <dbReference type="ARBA" id="ARBA00022723"/>
    </source>
</evidence>
<dbReference type="GeneID" id="101995761"/>
<organism evidence="19 20">
    <name type="scientific">Microtus ochrogaster</name>
    <name type="common">Prairie vole</name>
    <dbReference type="NCBI Taxonomy" id="79684"/>
    <lineage>
        <taxon>Eukaryota</taxon>
        <taxon>Metazoa</taxon>
        <taxon>Chordata</taxon>
        <taxon>Craniata</taxon>
        <taxon>Vertebrata</taxon>
        <taxon>Euteleostomi</taxon>
        <taxon>Mammalia</taxon>
        <taxon>Eutheria</taxon>
        <taxon>Euarchontoglires</taxon>
        <taxon>Glires</taxon>
        <taxon>Rodentia</taxon>
        <taxon>Myomorpha</taxon>
        <taxon>Muroidea</taxon>
        <taxon>Cricetidae</taxon>
        <taxon>Arvicolinae</taxon>
        <taxon>Microtus</taxon>
    </lineage>
</organism>
<name>A0ABM0L5C2_MICOH</name>
<feature type="transmembrane region" description="Helical" evidence="17">
    <location>
        <begin position="271"/>
        <end position="290"/>
    </location>
</feature>
<evidence type="ECO:0000313" key="19">
    <source>
        <dbReference type="Proteomes" id="UP000694915"/>
    </source>
</evidence>
<dbReference type="InterPro" id="IPR001054">
    <property type="entry name" value="A/G_cyclase"/>
</dbReference>
<gene>
    <name evidence="20" type="primary">LOC101995761</name>
</gene>
<evidence type="ECO:0000256" key="1">
    <source>
        <dbReference type="ARBA" id="ARBA00001593"/>
    </source>
</evidence>
<dbReference type="RefSeq" id="XP_005359278.1">
    <property type="nucleotide sequence ID" value="XM_005359221.2"/>
</dbReference>
<keyword evidence="10" id="KW-0460">Magnesium</keyword>
<evidence type="ECO:0000256" key="6">
    <source>
        <dbReference type="ARBA" id="ARBA00022692"/>
    </source>
</evidence>
<dbReference type="EC" id="4.6.1.1" evidence="5"/>
<comment type="cofactor">
    <cofactor evidence="3">
        <name>Mg(2+)</name>
        <dbReference type="ChEBI" id="CHEBI:18420"/>
    </cofactor>
</comment>
<evidence type="ECO:0000256" key="12">
    <source>
        <dbReference type="ARBA" id="ARBA00022998"/>
    </source>
</evidence>
<reference evidence="20" key="1">
    <citation type="submission" date="2025-08" db="UniProtKB">
        <authorList>
            <consortium name="RefSeq"/>
        </authorList>
    </citation>
    <scope>IDENTIFICATION</scope>
</reference>
<keyword evidence="19" id="KW-1185">Reference proteome</keyword>
<accession>A0ABM0L5C2</accession>
<evidence type="ECO:0000256" key="5">
    <source>
        <dbReference type="ARBA" id="ARBA00012201"/>
    </source>
</evidence>
<dbReference type="SUPFAM" id="SSF55073">
    <property type="entry name" value="Nucleotide cyclase"/>
    <property type="match status" value="2"/>
</dbReference>
<evidence type="ECO:0000256" key="8">
    <source>
        <dbReference type="ARBA" id="ARBA00022741"/>
    </source>
</evidence>
<evidence type="ECO:0000256" key="3">
    <source>
        <dbReference type="ARBA" id="ARBA00001946"/>
    </source>
</evidence>
<keyword evidence="13 17" id="KW-0472">Membrane</keyword>
<keyword evidence="7" id="KW-0479">Metal-binding</keyword>
<dbReference type="InterPro" id="IPR018297">
    <property type="entry name" value="A/G_cyclase_CS"/>
</dbReference>
<evidence type="ECO:0000256" key="11">
    <source>
        <dbReference type="ARBA" id="ARBA00022989"/>
    </source>
</evidence>
<evidence type="ECO:0000256" key="10">
    <source>
        <dbReference type="ARBA" id="ARBA00022842"/>
    </source>
</evidence>
<proteinExistence type="inferred from homology"/>
<dbReference type="Pfam" id="PF00211">
    <property type="entry name" value="Guanylate_cyc"/>
    <property type="match status" value="2"/>
</dbReference>
<evidence type="ECO:0000256" key="15">
    <source>
        <dbReference type="RuleBase" id="RU000405"/>
    </source>
</evidence>
<dbReference type="Gene3D" id="3.30.70.1230">
    <property type="entry name" value="Nucleotide cyclase"/>
    <property type="match status" value="2"/>
</dbReference>
<comment type="catalytic activity">
    <reaction evidence="1">
        <text>ATP = 3',5'-cyclic AMP + diphosphate</text>
        <dbReference type="Rhea" id="RHEA:15389"/>
        <dbReference type="ChEBI" id="CHEBI:30616"/>
        <dbReference type="ChEBI" id="CHEBI:33019"/>
        <dbReference type="ChEBI" id="CHEBI:58165"/>
        <dbReference type="EC" id="4.6.1.1"/>
    </reaction>
</comment>